<dbReference type="Gene3D" id="1.25.10.10">
    <property type="entry name" value="Leucine-rich Repeat Variant"/>
    <property type="match status" value="4"/>
</dbReference>
<feature type="repeat" description="ARM" evidence="2">
    <location>
        <begin position="835"/>
        <end position="877"/>
    </location>
</feature>
<proteinExistence type="predicted"/>
<feature type="repeat" description="ANK" evidence="1">
    <location>
        <begin position="690"/>
        <end position="722"/>
    </location>
</feature>
<reference evidence="3" key="1">
    <citation type="journal article" date="2022" name="bioRxiv">
        <title>Sequencing and chromosome-scale assembly of the giantPleurodeles waltlgenome.</title>
        <authorList>
            <person name="Brown T."/>
            <person name="Elewa A."/>
            <person name="Iarovenko S."/>
            <person name="Subramanian E."/>
            <person name="Araus A.J."/>
            <person name="Petzold A."/>
            <person name="Susuki M."/>
            <person name="Suzuki K.-i.T."/>
            <person name="Hayashi T."/>
            <person name="Toyoda A."/>
            <person name="Oliveira C."/>
            <person name="Osipova E."/>
            <person name="Leigh N.D."/>
            <person name="Simon A."/>
            <person name="Yun M.H."/>
        </authorList>
    </citation>
    <scope>NUCLEOTIDE SEQUENCE</scope>
    <source>
        <strain evidence="3">20211129_DDA</strain>
        <tissue evidence="3">Liver</tissue>
    </source>
</reference>
<dbReference type="InterPro" id="IPR011989">
    <property type="entry name" value="ARM-like"/>
</dbReference>
<dbReference type="PANTHER" id="PTHR46464:SF1">
    <property type="entry name" value="ANKYRIN AND ARMADILLO REPEAT-CONTAINING PROTEIN"/>
    <property type="match status" value="1"/>
</dbReference>
<evidence type="ECO:0000256" key="1">
    <source>
        <dbReference type="PROSITE-ProRule" id="PRU00023"/>
    </source>
</evidence>
<protein>
    <recommendedName>
        <fullName evidence="5">Ankyrin and armadillo repeat-containing protein</fullName>
    </recommendedName>
</protein>
<feature type="repeat" description="ARM" evidence="2">
    <location>
        <begin position="876"/>
        <end position="918"/>
    </location>
</feature>
<evidence type="ECO:0000313" key="3">
    <source>
        <dbReference type="EMBL" id="KAJ1186968.1"/>
    </source>
</evidence>
<gene>
    <name evidence="3" type="ORF">NDU88_003747</name>
</gene>
<dbReference type="InterPro" id="IPR002110">
    <property type="entry name" value="Ankyrin_rpt"/>
</dbReference>
<dbReference type="InterPro" id="IPR043379">
    <property type="entry name" value="ANKAR"/>
</dbReference>
<evidence type="ECO:0000256" key="2">
    <source>
        <dbReference type="PROSITE-ProRule" id="PRU00259"/>
    </source>
</evidence>
<accession>A0AAV7UH07</accession>
<sequence length="1407" mass="157850">MLDTDTSSVDNSQLKDGLKDAAYVSKMAAQRNANAFFEKFNRSELQELLAVTSSSWLVTKDYTQKPDSSSGLTAQLKDISHHDIVVLVPVEWDAPMDCKEIHQILRELTVGIFCFNQIPSINLEANYDQSTFCQLPPAYYDTRVGQILINVDYTMKALWHGAYMPREKRIRFSDIWRTSMDIDANGKPQTKRNIFEEFSLAGLVDISKEADFEGVYEKNVNEDPTYQPNSPEEVYMFMDSAEKMSIKMTCYTTRVQQFDNVFTFAGSYTISNIVRPTEEQIDSVTYQRLQQRQRLHQKTVREFIEKKAEIRKHIEYIKLISFLAPLLVALKKKAKVPVLDRLLQPFSDDKVKTERELPPLMLGPDFTCQHFQYSQNEYFHLHGGIEIDIGTPSLEDVSDEIKAAYDDILTKGTDHINQLLDLDTSYREHYPMPIMEFNGTSYYVISFEIENCYQSPHKGMWWEAINGMVNELKPKRLPLNDAQLHEQFKKRFGYKKAIKCKSVNYGLRSAAEKGLSAIFHTCCRKIPAANLGFTDESGYALIHRAALHNHAPIIVQLARAGLSLNQRRIYHSTDHGKRSAEDKSRSMEILGKHSSLENEISVEKLGKSFSQDNDDMWLERFGPTALHLAAQCGSLEALYCLLTLKADFTITDKRGWTAIHFAAFYGNIPAIRALLRREPALLEMETEAEYRTTPLLLAATSGSLDTFCFLLSVGASWQKVDSLGNNIVHLAALYFHTDVLKYIIDLNVPEFPVWDILAEMLNSRESTRREMAARCLEVFCVSKEAYWNNVFQAGMIPRLVELLRSKQVKLESVALGVLSNISKQEPVARGLVEAGGIPLLINLLNSPEPEQQSRSAVILSDAAQVEDNQNIIREMGGIAPLVGLLHSDLEDVLVNAMNCMKALSKGNPSNQKAMAEEGAIPILVEFLSSKTDALMCASAETLAELARGNKEIQDAIAREDIIDPLVKMVSGRNINIQVKAAMTIEALADHNAAMQQRFLEREVATHVSKLLKVFQLEVREQGATTLWALAGQLLRQQKLMAEHITYNYIIDLLLAPSDKMQYVGGQAIIALSKDSKRQQNQICEGNGVGPLVRLLRSSKISDSTLLSVIRALGTMCVGVAHQHNPVSQEQITEEQAMAALVHLLKTHPSLHIKVEAACTLACIVLRNTHLQNHLQEKEGFKYSDILELLHAPDKNIRLRAGYALALFAFNNTLQQFLLSETGGISMSIFEPFLNSPVETDRAAAAFQIIVLARVIADVDQVTLTAKGVTILVRLLRSEEPATLILAGELISSLSHTRAGIPDAFTTLGTIECLTRRLYSKDEEVRVACANALGYLTFNRTAHRHLLMECRNKPALFDLLRSNLKEDARISTEFIKDFERQKQVGLPSLSLEINGGPPAVPVVKKGIV</sequence>
<dbReference type="Proteomes" id="UP001066276">
    <property type="component" value="Chromosome 3_1"/>
</dbReference>
<dbReference type="PROSITE" id="PS50297">
    <property type="entry name" value="ANK_REP_REGION"/>
    <property type="match status" value="1"/>
</dbReference>
<evidence type="ECO:0000313" key="4">
    <source>
        <dbReference type="Proteomes" id="UP001066276"/>
    </source>
</evidence>
<evidence type="ECO:0008006" key="5">
    <source>
        <dbReference type="Google" id="ProtNLM"/>
    </source>
</evidence>
<dbReference type="InterPro" id="IPR016024">
    <property type="entry name" value="ARM-type_fold"/>
</dbReference>
<keyword evidence="4" id="KW-1185">Reference proteome</keyword>
<dbReference type="SMART" id="SM00248">
    <property type="entry name" value="ANK"/>
    <property type="match status" value="5"/>
</dbReference>
<comment type="caution">
    <text evidence="3">The sequence shown here is derived from an EMBL/GenBank/DDBJ whole genome shotgun (WGS) entry which is preliminary data.</text>
</comment>
<dbReference type="SMART" id="SM00185">
    <property type="entry name" value="ARM"/>
    <property type="match status" value="8"/>
</dbReference>
<dbReference type="PROSITE" id="PS50088">
    <property type="entry name" value="ANK_REPEAT"/>
    <property type="match status" value="2"/>
</dbReference>
<dbReference type="InterPro" id="IPR000225">
    <property type="entry name" value="Armadillo"/>
</dbReference>
<name>A0AAV7UH07_PLEWA</name>
<dbReference type="PROSITE" id="PS50176">
    <property type="entry name" value="ARM_REPEAT"/>
    <property type="match status" value="3"/>
</dbReference>
<dbReference type="SUPFAM" id="SSF48371">
    <property type="entry name" value="ARM repeat"/>
    <property type="match status" value="2"/>
</dbReference>
<dbReference type="SUPFAM" id="SSF48403">
    <property type="entry name" value="Ankyrin repeat"/>
    <property type="match status" value="1"/>
</dbReference>
<dbReference type="PANTHER" id="PTHR46464">
    <property type="entry name" value="ANK_REP_REGION DOMAIN-CONTAINING PROTEIN"/>
    <property type="match status" value="1"/>
</dbReference>
<dbReference type="Pfam" id="PF12796">
    <property type="entry name" value="Ank_2"/>
    <property type="match status" value="1"/>
</dbReference>
<dbReference type="EMBL" id="JANPWB010000005">
    <property type="protein sequence ID" value="KAJ1186968.1"/>
    <property type="molecule type" value="Genomic_DNA"/>
</dbReference>
<organism evidence="3 4">
    <name type="scientific">Pleurodeles waltl</name>
    <name type="common">Iberian ribbed newt</name>
    <dbReference type="NCBI Taxonomy" id="8319"/>
    <lineage>
        <taxon>Eukaryota</taxon>
        <taxon>Metazoa</taxon>
        <taxon>Chordata</taxon>
        <taxon>Craniata</taxon>
        <taxon>Vertebrata</taxon>
        <taxon>Euteleostomi</taxon>
        <taxon>Amphibia</taxon>
        <taxon>Batrachia</taxon>
        <taxon>Caudata</taxon>
        <taxon>Salamandroidea</taxon>
        <taxon>Salamandridae</taxon>
        <taxon>Pleurodelinae</taxon>
        <taxon>Pleurodeles</taxon>
    </lineage>
</organism>
<feature type="repeat" description="ARM" evidence="2">
    <location>
        <begin position="794"/>
        <end position="836"/>
    </location>
</feature>
<dbReference type="InterPro" id="IPR036770">
    <property type="entry name" value="Ankyrin_rpt-contain_sf"/>
</dbReference>
<feature type="repeat" description="ANK" evidence="1">
    <location>
        <begin position="621"/>
        <end position="653"/>
    </location>
</feature>
<keyword evidence="1" id="KW-0040">ANK repeat</keyword>
<dbReference type="Gene3D" id="1.25.40.20">
    <property type="entry name" value="Ankyrin repeat-containing domain"/>
    <property type="match status" value="2"/>
</dbReference>